<dbReference type="OrthoDB" id="3237195at2"/>
<evidence type="ECO:0000313" key="7">
    <source>
        <dbReference type="Proteomes" id="UP000016743"/>
    </source>
</evidence>
<feature type="domain" description="HTH tetR-type" evidence="5">
    <location>
        <begin position="8"/>
        <end position="68"/>
    </location>
</feature>
<dbReference type="HOGENOM" id="CLU_069356_8_0_11"/>
<gene>
    <name evidence="6" type="ORF">O159_25500</name>
</gene>
<name>U3P9H9_LEIXC</name>
<dbReference type="KEGG" id="lxy:O159_25500"/>
<dbReference type="GO" id="GO:0003700">
    <property type="term" value="F:DNA-binding transcription factor activity"/>
    <property type="evidence" value="ECO:0007669"/>
    <property type="project" value="TreeGrafter"/>
</dbReference>
<dbReference type="Pfam" id="PF00440">
    <property type="entry name" value="TetR_N"/>
    <property type="match status" value="1"/>
</dbReference>
<dbReference type="PANTHER" id="PTHR30055">
    <property type="entry name" value="HTH-TYPE TRANSCRIPTIONAL REGULATOR RUTR"/>
    <property type="match status" value="1"/>
</dbReference>
<dbReference type="Gene3D" id="1.10.357.10">
    <property type="entry name" value="Tetracycline Repressor, domain 2"/>
    <property type="match status" value="1"/>
</dbReference>
<dbReference type="PANTHER" id="PTHR30055:SF234">
    <property type="entry name" value="HTH-TYPE TRANSCRIPTIONAL REGULATOR BETI"/>
    <property type="match status" value="1"/>
</dbReference>
<dbReference type="EMBL" id="CP006734">
    <property type="protein sequence ID" value="AGW42481.1"/>
    <property type="molecule type" value="Genomic_DNA"/>
</dbReference>
<dbReference type="PRINTS" id="PR00455">
    <property type="entry name" value="HTHTETR"/>
</dbReference>
<dbReference type="PATRIC" id="fig|1389489.3.peg.2446"/>
<keyword evidence="1" id="KW-0805">Transcription regulation</keyword>
<keyword evidence="7" id="KW-1185">Reference proteome</keyword>
<organism evidence="6 7">
    <name type="scientific">Leifsonia xyli subsp. cynodontis DSM 46306</name>
    <dbReference type="NCBI Taxonomy" id="1389489"/>
    <lineage>
        <taxon>Bacteria</taxon>
        <taxon>Bacillati</taxon>
        <taxon>Actinomycetota</taxon>
        <taxon>Actinomycetes</taxon>
        <taxon>Micrococcales</taxon>
        <taxon>Microbacteriaceae</taxon>
        <taxon>Leifsonia</taxon>
    </lineage>
</organism>
<dbReference type="AlphaFoldDB" id="U3P9H9"/>
<accession>U3P9H9</accession>
<dbReference type="SUPFAM" id="SSF48498">
    <property type="entry name" value="Tetracyclin repressor-like, C-terminal domain"/>
    <property type="match status" value="1"/>
</dbReference>
<dbReference type="InterPro" id="IPR001647">
    <property type="entry name" value="HTH_TetR"/>
</dbReference>
<proteinExistence type="predicted"/>
<evidence type="ECO:0000256" key="4">
    <source>
        <dbReference type="PROSITE-ProRule" id="PRU00335"/>
    </source>
</evidence>
<feature type="DNA-binding region" description="H-T-H motif" evidence="4">
    <location>
        <begin position="31"/>
        <end position="50"/>
    </location>
</feature>
<dbReference type="eggNOG" id="COG1309">
    <property type="taxonomic scope" value="Bacteria"/>
</dbReference>
<keyword evidence="2 4" id="KW-0238">DNA-binding</keyword>
<dbReference type="Proteomes" id="UP000016743">
    <property type="component" value="Chromosome"/>
</dbReference>
<reference evidence="6 7" key="1">
    <citation type="journal article" date="2013" name="Genome Announc.">
        <title>Complete Genome Sequence of Leifsonia xyli subsp. cynodontis Strain DSM46306, a Gram-Positive Bacterial Pathogen of Grasses.</title>
        <authorList>
            <person name="Monteiro-Vitorello C.B."/>
            <person name="Zerillo M.M."/>
            <person name="Van Sluys M.A."/>
            <person name="Camargo L.E."/>
            <person name="Kitajima J.P."/>
        </authorList>
    </citation>
    <scope>NUCLEOTIDE SEQUENCE [LARGE SCALE GENOMIC DNA]</scope>
    <source>
        <strain evidence="6 7">DSM 46306</strain>
    </source>
</reference>
<dbReference type="InterPro" id="IPR050109">
    <property type="entry name" value="HTH-type_TetR-like_transc_reg"/>
</dbReference>
<dbReference type="GO" id="GO:0000976">
    <property type="term" value="F:transcription cis-regulatory region binding"/>
    <property type="evidence" value="ECO:0007669"/>
    <property type="project" value="TreeGrafter"/>
</dbReference>
<dbReference type="RefSeq" id="WP_021755953.1">
    <property type="nucleotide sequence ID" value="NC_022438.1"/>
</dbReference>
<evidence type="ECO:0000256" key="1">
    <source>
        <dbReference type="ARBA" id="ARBA00023015"/>
    </source>
</evidence>
<dbReference type="InterPro" id="IPR036271">
    <property type="entry name" value="Tet_transcr_reg_TetR-rel_C_sf"/>
</dbReference>
<evidence type="ECO:0000313" key="6">
    <source>
        <dbReference type="EMBL" id="AGW42481.1"/>
    </source>
</evidence>
<dbReference type="SUPFAM" id="SSF46689">
    <property type="entry name" value="Homeodomain-like"/>
    <property type="match status" value="1"/>
</dbReference>
<dbReference type="PROSITE" id="PS50977">
    <property type="entry name" value="HTH_TETR_2"/>
    <property type="match status" value="1"/>
</dbReference>
<evidence type="ECO:0000256" key="3">
    <source>
        <dbReference type="ARBA" id="ARBA00023163"/>
    </source>
</evidence>
<dbReference type="STRING" id="1389489.O159_25500"/>
<protein>
    <recommendedName>
        <fullName evidence="5">HTH tetR-type domain-containing protein</fullName>
    </recommendedName>
</protein>
<sequence>MPKQERAERTRSAILDAAAAEFDEHGYEGARLERIVERTGATKGAVYFHFRSKLDLARALVAGGDGDWPAIVSDVTGSGVRGIAAAVEITKRVGVAYAADVRMRAAMKLSQTTLRPAVDGNSCDSWTDLVTMFVTQAVEDGELAGADPREVSAVAIQALFGAYAIADERGRLDALPDDIERLWRVLATVRGDD</sequence>
<evidence type="ECO:0000259" key="5">
    <source>
        <dbReference type="PROSITE" id="PS50977"/>
    </source>
</evidence>
<evidence type="ECO:0000256" key="2">
    <source>
        <dbReference type="ARBA" id="ARBA00023125"/>
    </source>
</evidence>
<dbReference type="InterPro" id="IPR009057">
    <property type="entry name" value="Homeodomain-like_sf"/>
</dbReference>
<keyword evidence="3" id="KW-0804">Transcription</keyword>